<evidence type="ECO:0000256" key="1">
    <source>
        <dbReference type="ARBA" id="ARBA00004651"/>
    </source>
</evidence>
<feature type="domain" description="ABC transmembrane type-1" evidence="9">
    <location>
        <begin position="16"/>
        <end position="297"/>
    </location>
</feature>
<protein>
    <recommendedName>
        <fullName evidence="12">ABC transporter ATP-binding protein</fullName>
    </recommendedName>
</protein>
<dbReference type="Pfam" id="PF00664">
    <property type="entry name" value="ABC_membrane"/>
    <property type="match status" value="1"/>
</dbReference>
<dbReference type="eggNOG" id="COG1132">
    <property type="taxonomic scope" value="Bacteria"/>
</dbReference>
<dbReference type="Gene3D" id="1.20.1560.10">
    <property type="entry name" value="ABC transporter type 1, transmembrane domain"/>
    <property type="match status" value="1"/>
</dbReference>
<feature type="domain" description="ABC transporter" evidence="8">
    <location>
        <begin position="327"/>
        <end position="538"/>
    </location>
</feature>
<dbReference type="GO" id="GO:0005524">
    <property type="term" value="F:ATP binding"/>
    <property type="evidence" value="ECO:0007669"/>
    <property type="project" value="UniProtKB-KW"/>
</dbReference>
<dbReference type="InterPro" id="IPR039421">
    <property type="entry name" value="Type_1_exporter"/>
</dbReference>
<keyword evidence="11" id="KW-1185">Reference proteome</keyword>
<dbReference type="Pfam" id="PF00005">
    <property type="entry name" value="ABC_tran"/>
    <property type="match status" value="1"/>
</dbReference>
<dbReference type="SMART" id="SM00382">
    <property type="entry name" value="AAA"/>
    <property type="match status" value="1"/>
</dbReference>
<dbReference type="HOGENOM" id="CLU_000604_84_3_9"/>
<organism evidence="10 11">
    <name type="scientific">Schleiferilactobacillus shenzhenensis LY-73</name>
    <dbReference type="NCBI Taxonomy" id="1231336"/>
    <lineage>
        <taxon>Bacteria</taxon>
        <taxon>Bacillati</taxon>
        <taxon>Bacillota</taxon>
        <taxon>Bacilli</taxon>
        <taxon>Lactobacillales</taxon>
        <taxon>Lactobacillaceae</taxon>
        <taxon>Schleiferilactobacillus</taxon>
    </lineage>
</organism>
<keyword evidence="4" id="KW-0067">ATP-binding</keyword>
<feature type="transmembrane region" description="Helical" evidence="7">
    <location>
        <begin position="130"/>
        <end position="148"/>
    </location>
</feature>
<evidence type="ECO:0000256" key="3">
    <source>
        <dbReference type="ARBA" id="ARBA00022741"/>
    </source>
</evidence>
<proteinExistence type="predicted"/>
<dbReference type="InterPro" id="IPR017871">
    <property type="entry name" value="ABC_transporter-like_CS"/>
</dbReference>
<dbReference type="PANTHER" id="PTHR24221:SF654">
    <property type="entry name" value="ATP-BINDING CASSETTE SUB-FAMILY B MEMBER 6"/>
    <property type="match status" value="1"/>
</dbReference>
<evidence type="ECO:0000256" key="7">
    <source>
        <dbReference type="SAM" id="Phobius"/>
    </source>
</evidence>
<comment type="subcellular location">
    <subcellularLocation>
        <location evidence="1">Cell membrane</location>
        <topology evidence="1">Multi-pass membrane protein</topology>
    </subcellularLocation>
</comment>
<dbReference type="GO" id="GO:0016887">
    <property type="term" value="F:ATP hydrolysis activity"/>
    <property type="evidence" value="ECO:0007669"/>
    <property type="project" value="InterPro"/>
</dbReference>
<evidence type="ECO:0000256" key="2">
    <source>
        <dbReference type="ARBA" id="ARBA00022692"/>
    </source>
</evidence>
<dbReference type="GO" id="GO:0034040">
    <property type="term" value="F:ATPase-coupled lipid transmembrane transporter activity"/>
    <property type="evidence" value="ECO:0007669"/>
    <property type="project" value="TreeGrafter"/>
</dbReference>
<evidence type="ECO:0000259" key="8">
    <source>
        <dbReference type="PROSITE" id="PS50893"/>
    </source>
</evidence>
<dbReference type="PANTHER" id="PTHR24221">
    <property type="entry name" value="ATP-BINDING CASSETTE SUB-FAMILY B"/>
    <property type="match status" value="1"/>
</dbReference>
<keyword evidence="5 7" id="KW-1133">Transmembrane helix</keyword>
<dbReference type="GO" id="GO:0140359">
    <property type="term" value="F:ABC-type transporter activity"/>
    <property type="evidence" value="ECO:0007669"/>
    <property type="project" value="InterPro"/>
</dbReference>
<dbReference type="STRING" id="1231336.L248_2696"/>
<evidence type="ECO:0000256" key="4">
    <source>
        <dbReference type="ARBA" id="ARBA00022840"/>
    </source>
</evidence>
<dbReference type="GO" id="GO:0005886">
    <property type="term" value="C:plasma membrane"/>
    <property type="evidence" value="ECO:0007669"/>
    <property type="project" value="UniProtKB-SubCell"/>
</dbReference>
<dbReference type="Proteomes" id="UP000030647">
    <property type="component" value="Unassembled WGS sequence"/>
</dbReference>
<evidence type="ECO:0000256" key="6">
    <source>
        <dbReference type="ARBA" id="ARBA00023136"/>
    </source>
</evidence>
<feature type="transmembrane region" description="Helical" evidence="7">
    <location>
        <begin position="48"/>
        <end position="71"/>
    </location>
</feature>
<dbReference type="PROSITE" id="PS50929">
    <property type="entry name" value="ABC_TM1F"/>
    <property type="match status" value="1"/>
</dbReference>
<accession>U4TV61</accession>
<evidence type="ECO:0008006" key="12">
    <source>
        <dbReference type="Google" id="ProtNLM"/>
    </source>
</evidence>
<dbReference type="SUPFAM" id="SSF52540">
    <property type="entry name" value="P-loop containing nucleoside triphosphate hydrolases"/>
    <property type="match status" value="1"/>
</dbReference>
<dbReference type="InterPro" id="IPR011527">
    <property type="entry name" value="ABC1_TM_dom"/>
</dbReference>
<dbReference type="InterPro" id="IPR027417">
    <property type="entry name" value="P-loop_NTPase"/>
</dbReference>
<dbReference type="InterPro" id="IPR003439">
    <property type="entry name" value="ABC_transporter-like_ATP-bd"/>
</dbReference>
<dbReference type="AlphaFoldDB" id="U4TV61"/>
<dbReference type="InterPro" id="IPR003593">
    <property type="entry name" value="AAA+_ATPase"/>
</dbReference>
<dbReference type="PROSITE" id="PS00211">
    <property type="entry name" value="ABC_TRANSPORTER_1"/>
    <property type="match status" value="1"/>
</dbReference>
<keyword evidence="6 7" id="KW-0472">Membrane</keyword>
<keyword evidence="2 7" id="KW-0812">Transmembrane</keyword>
<evidence type="ECO:0000256" key="5">
    <source>
        <dbReference type="ARBA" id="ARBA00022989"/>
    </source>
</evidence>
<dbReference type="Gene3D" id="3.40.50.300">
    <property type="entry name" value="P-loop containing nucleotide triphosphate hydrolases"/>
    <property type="match status" value="1"/>
</dbReference>
<name>U4TV61_9LACO</name>
<evidence type="ECO:0000259" key="9">
    <source>
        <dbReference type="PROSITE" id="PS50929"/>
    </source>
</evidence>
<sequence length="538" mass="58697">MVVMKTYFERTYQLNIVLLLFIAGAQLANALAAILNANVLNSLLKLNLRAFGHAVALEIGAWLLFSVLLYAQQYLMGVVIQKMSLLLRQDIMRQLSRRPYAVYHEESSDTYGSWLTNDITMIEEQGFKNVYSVAKAIVGTLVSVAVLLTYHWSLVLLTFILSAVTTGLPQLLSKQMARASVETARSNERFLSGVHDLLAGFDTLFSFDKTAHLVTGVTKYGQALATAKIRQNTINTTASIIGVIANVSSQILTMAWTGVLALQKLTTVGATVSTSQLASTVYNGVANLGTEFNAIRSVQPILAKYHLNAVPQHNSHKVTNNLADTGLVIRQLTFTYDQQPALGPVDLRVPAASKAAITGDSGVGKSTLLNILAGKLSGYQGSVKIGGQELKNLSLAELHRMVLYIDQIPYVFNDTIRENVTLGDPYSDKPIWAALKESDLADFVAAQPQGLDTPVGENGRLFSGGQRQRLALARGLLRHKKVLLIDEGTNSLSHAAAISVENQFLQLPDTTVLFVTHQLHQENRQLFDQVLQLQPATA</sequence>
<reference evidence="11" key="1">
    <citation type="journal article" date="2013" name="Genome Announc.">
        <title>Whole-Genome Sequencing of Lactobacillus shenzhenensis Strain LY-73T.</title>
        <authorList>
            <person name="Lin Z."/>
            <person name="Liu Z."/>
            <person name="Yang R."/>
            <person name="Zou Y."/>
            <person name="Wan D."/>
            <person name="Chen J."/>
            <person name="Guo M."/>
            <person name="Zhao J."/>
            <person name="Fang C."/>
            <person name="Yang R."/>
            <person name="Liu F."/>
        </authorList>
    </citation>
    <scope>NUCLEOTIDE SEQUENCE [LARGE SCALE GENOMIC DNA]</scope>
    <source>
        <strain evidence="11">LY-73</strain>
    </source>
</reference>
<evidence type="ECO:0000313" key="11">
    <source>
        <dbReference type="Proteomes" id="UP000030647"/>
    </source>
</evidence>
<dbReference type="InterPro" id="IPR036640">
    <property type="entry name" value="ABC1_TM_sf"/>
</dbReference>
<dbReference type="SUPFAM" id="SSF90123">
    <property type="entry name" value="ABC transporter transmembrane region"/>
    <property type="match status" value="1"/>
</dbReference>
<gene>
    <name evidence="10" type="ORF">L248_2696</name>
</gene>
<dbReference type="EMBL" id="KI271587">
    <property type="protein sequence ID" value="ERL65297.1"/>
    <property type="molecule type" value="Genomic_DNA"/>
</dbReference>
<keyword evidence="3" id="KW-0547">Nucleotide-binding</keyword>
<dbReference type="PROSITE" id="PS50893">
    <property type="entry name" value="ABC_TRANSPORTER_2"/>
    <property type="match status" value="1"/>
</dbReference>
<evidence type="ECO:0000313" key="10">
    <source>
        <dbReference type="EMBL" id="ERL65297.1"/>
    </source>
</evidence>